<dbReference type="OrthoDB" id="2107166at2759"/>
<organism evidence="2 3">
    <name type="scientific">Planoprotostelium fungivorum</name>
    <dbReference type="NCBI Taxonomy" id="1890364"/>
    <lineage>
        <taxon>Eukaryota</taxon>
        <taxon>Amoebozoa</taxon>
        <taxon>Evosea</taxon>
        <taxon>Variosea</taxon>
        <taxon>Cavosteliida</taxon>
        <taxon>Cavosteliaceae</taxon>
        <taxon>Planoprotostelium</taxon>
    </lineage>
</organism>
<dbReference type="AlphaFoldDB" id="A0A2P6N849"/>
<comment type="caution">
    <text evidence="2">The sequence shown here is derived from an EMBL/GenBank/DDBJ whole genome shotgun (WGS) entry which is preliminary data.</text>
</comment>
<accession>A0A2P6N849</accession>
<dbReference type="PROSITE" id="PS51782">
    <property type="entry name" value="LYSM"/>
    <property type="match status" value="1"/>
</dbReference>
<feature type="domain" description="LysM" evidence="1">
    <location>
        <begin position="235"/>
        <end position="279"/>
    </location>
</feature>
<dbReference type="SUPFAM" id="SSF54106">
    <property type="entry name" value="LysM domain"/>
    <property type="match status" value="1"/>
</dbReference>
<dbReference type="InParanoid" id="A0A2P6N849"/>
<proteinExistence type="predicted"/>
<evidence type="ECO:0000259" key="1">
    <source>
        <dbReference type="PROSITE" id="PS51782"/>
    </source>
</evidence>
<dbReference type="InterPro" id="IPR018392">
    <property type="entry name" value="LysM"/>
</dbReference>
<dbReference type="Proteomes" id="UP000241769">
    <property type="component" value="Unassembled WGS sequence"/>
</dbReference>
<name>A0A2P6N849_9EUKA</name>
<dbReference type="InterPro" id="IPR045030">
    <property type="entry name" value="LYSM1-4"/>
</dbReference>
<evidence type="ECO:0000313" key="2">
    <source>
        <dbReference type="EMBL" id="PRP80119.1"/>
    </source>
</evidence>
<dbReference type="PANTHER" id="PTHR20932:SF8">
    <property type="entry name" value="LD22649P"/>
    <property type="match status" value="1"/>
</dbReference>
<dbReference type="PANTHER" id="PTHR20932">
    <property type="entry name" value="LYSM AND PUTATIVE PEPTIDOGLYCAN-BINDING DOMAIN-CONTAINING PROTEIN"/>
    <property type="match status" value="1"/>
</dbReference>
<sequence length="355" mass="40350">MFGHASFSQFITPHPSYLPRPLLGYSLVPTTIPDVPPPPYQEIYSMGPTGVQVVNGPPPATHSGPMYPQLHVSDAAPNRGNEGQLPQDGRLKCKRCQRFYNPEANHDNGCCFHSGVYTKVKLIPTWRCCEQTAPDAPPCSKGPHLECKYQELMARYLPATQPSQPIPSPETRTPLPSSEKLIDFEDVETNEIADATFFLSGPSLPPRQDISDKSVRAANIKVDKNVISLGGRSFLRHHVKKTDTLLGLSIRYKVKPEDLRSVNKVNRDAELYTRGHLLIPFHGQDIEDPDEKSEMDEKKAEMRRLIRKFQREFKCHSESEAQFYLEESRYDYERAAEEFRADEEWEKRAGPKMAR</sequence>
<dbReference type="EMBL" id="MDYQ01000160">
    <property type="protein sequence ID" value="PRP80119.1"/>
    <property type="molecule type" value="Genomic_DNA"/>
</dbReference>
<keyword evidence="3" id="KW-1185">Reference proteome</keyword>
<dbReference type="Gene3D" id="3.10.350.10">
    <property type="entry name" value="LysM domain"/>
    <property type="match status" value="1"/>
</dbReference>
<dbReference type="InterPro" id="IPR036779">
    <property type="entry name" value="LysM_dom_sf"/>
</dbReference>
<reference evidence="2 3" key="1">
    <citation type="journal article" date="2018" name="Genome Biol. Evol.">
        <title>Multiple Roots of Fruiting Body Formation in Amoebozoa.</title>
        <authorList>
            <person name="Hillmann F."/>
            <person name="Forbes G."/>
            <person name="Novohradska S."/>
            <person name="Ferling I."/>
            <person name="Riege K."/>
            <person name="Groth M."/>
            <person name="Westermann M."/>
            <person name="Marz M."/>
            <person name="Spaller T."/>
            <person name="Winckler T."/>
            <person name="Schaap P."/>
            <person name="Glockner G."/>
        </authorList>
    </citation>
    <scope>NUCLEOTIDE SEQUENCE [LARGE SCALE GENOMIC DNA]</scope>
    <source>
        <strain evidence="2 3">Jena</strain>
    </source>
</reference>
<evidence type="ECO:0000313" key="3">
    <source>
        <dbReference type="Proteomes" id="UP000241769"/>
    </source>
</evidence>
<protein>
    <recommendedName>
        <fullName evidence="1">LysM domain-containing protein</fullName>
    </recommendedName>
</protein>
<gene>
    <name evidence="2" type="ORF">PROFUN_12202</name>
</gene>